<protein>
    <recommendedName>
        <fullName evidence="9">Enoyl reductase (ER) domain-containing protein</fullName>
    </recommendedName>
</protein>
<dbReference type="InterPro" id="IPR013149">
    <property type="entry name" value="ADH-like_C"/>
</dbReference>
<dbReference type="InterPro" id="IPR045306">
    <property type="entry name" value="SDH-like"/>
</dbReference>
<dbReference type="Proteomes" id="UP001642482">
    <property type="component" value="Unassembled WGS sequence"/>
</dbReference>
<evidence type="ECO:0000256" key="5">
    <source>
        <dbReference type="ARBA" id="ARBA00022833"/>
    </source>
</evidence>
<comment type="cofactor">
    <cofactor evidence="1 8">
        <name>Zn(2+)</name>
        <dbReference type="ChEBI" id="CHEBI:29105"/>
    </cofactor>
</comment>
<dbReference type="PANTHER" id="PTHR43161:SF13">
    <property type="entry name" value="D-XYLULOSE REDUCTASE"/>
    <property type="match status" value="1"/>
</dbReference>
<evidence type="ECO:0000256" key="3">
    <source>
        <dbReference type="ARBA" id="ARBA00008072"/>
    </source>
</evidence>
<keyword evidence="6" id="KW-0560">Oxidoreductase</keyword>
<reference evidence="10 11" key="1">
    <citation type="submission" date="2024-01" db="EMBL/GenBank/DDBJ databases">
        <authorList>
            <person name="Allen C."/>
            <person name="Tagirdzhanova G."/>
        </authorList>
    </citation>
    <scope>NUCLEOTIDE SEQUENCE [LARGE SCALE GENOMIC DNA]</scope>
</reference>
<evidence type="ECO:0000313" key="10">
    <source>
        <dbReference type="EMBL" id="CAK7213872.1"/>
    </source>
</evidence>
<dbReference type="PANTHER" id="PTHR43161">
    <property type="entry name" value="SORBITOL DEHYDROGENASE"/>
    <property type="match status" value="1"/>
</dbReference>
<gene>
    <name evidence="10" type="ORF">SEUCBS140593_001992</name>
</gene>
<dbReference type="Gene3D" id="3.40.50.720">
    <property type="entry name" value="NAD(P)-binding Rossmann-like Domain"/>
    <property type="match status" value="1"/>
</dbReference>
<dbReference type="EMBL" id="CAWUHD010000012">
    <property type="protein sequence ID" value="CAK7213872.1"/>
    <property type="molecule type" value="Genomic_DNA"/>
</dbReference>
<dbReference type="Gene3D" id="3.90.180.10">
    <property type="entry name" value="Medium-chain alcohol dehydrogenases, catalytic domain"/>
    <property type="match status" value="1"/>
</dbReference>
<dbReference type="Pfam" id="PF08240">
    <property type="entry name" value="ADH_N"/>
    <property type="match status" value="1"/>
</dbReference>
<dbReference type="InterPro" id="IPR020843">
    <property type="entry name" value="ER"/>
</dbReference>
<accession>A0ABP0B310</accession>
<evidence type="ECO:0000259" key="9">
    <source>
        <dbReference type="SMART" id="SM00829"/>
    </source>
</evidence>
<evidence type="ECO:0000256" key="8">
    <source>
        <dbReference type="RuleBase" id="RU361277"/>
    </source>
</evidence>
<dbReference type="InterPro" id="IPR036291">
    <property type="entry name" value="NAD(P)-bd_dom_sf"/>
</dbReference>
<proteinExistence type="inferred from homology"/>
<dbReference type="InterPro" id="IPR011032">
    <property type="entry name" value="GroES-like_sf"/>
</dbReference>
<dbReference type="InterPro" id="IPR013154">
    <property type="entry name" value="ADH-like_N"/>
</dbReference>
<keyword evidence="11" id="KW-1185">Reference proteome</keyword>
<sequence length="359" mass="38686">MDILQRKPANLAIHTSPSHDLRLVKCDVPSLGPNDCLVHVRASGICGSDVHFWKHGRIGPMIVTGDNGLGHESAGVVIKIGESVTRFKVGDRVALECGIPCSKPTCFPCRTGRYNACPDVVFFSTPPYHGVLRRYHAHPEAWLHKLPDHVSFEEGSLVEPLSVALAGIDRADLRLADPLVVCGAGPIGLTTLIAASAAGAEPIVITDVDASRLVMAQKLVPRVKTVLVEKGVDSQSVADKIVAALGQQAKLVIECTGVESSIHAGIYSTRFGGSVFVIGVGRDFQNIPFMHLSANEIDLKFQYRYHDTYPKAIRLVAAGIVDLKPLVTHRFRLEEGVDAFKIASTPGSNAIKVQILDEE</sequence>
<comment type="caution">
    <text evidence="10">The sequence shown here is derived from an EMBL/GenBank/DDBJ whole genome shotgun (WGS) entry which is preliminary data.</text>
</comment>
<comment type="pathway">
    <text evidence="2">Carbohydrate degradation.</text>
</comment>
<evidence type="ECO:0000256" key="1">
    <source>
        <dbReference type="ARBA" id="ARBA00001947"/>
    </source>
</evidence>
<name>A0ABP0B310_9PEZI</name>
<evidence type="ECO:0000256" key="4">
    <source>
        <dbReference type="ARBA" id="ARBA00022723"/>
    </source>
</evidence>
<evidence type="ECO:0000256" key="2">
    <source>
        <dbReference type="ARBA" id="ARBA00004921"/>
    </source>
</evidence>
<evidence type="ECO:0000256" key="7">
    <source>
        <dbReference type="ARBA" id="ARBA00023027"/>
    </source>
</evidence>
<keyword evidence="4 8" id="KW-0479">Metal-binding</keyword>
<evidence type="ECO:0000313" key="11">
    <source>
        <dbReference type="Proteomes" id="UP001642482"/>
    </source>
</evidence>
<comment type="similarity">
    <text evidence="3 8">Belongs to the zinc-containing alcohol dehydrogenase family.</text>
</comment>
<feature type="domain" description="Enoyl reductase (ER)" evidence="9">
    <location>
        <begin position="16"/>
        <end position="351"/>
    </location>
</feature>
<dbReference type="SUPFAM" id="SSF51735">
    <property type="entry name" value="NAD(P)-binding Rossmann-fold domains"/>
    <property type="match status" value="1"/>
</dbReference>
<keyword evidence="7" id="KW-0520">NAD</keyword>
<keyword evidence="5 8" id="KW-0862">Zinc</keyword>
<dbReference type="InterPro" id="IPR002328">
    <property type="entry name" value="ADH_Zn_CS"/>
</dbReference>
<dbReference type="CDD" id="cd05285">
    <property type="entry name" value="sorbitol_DH"/>
    <property type="match status" value="1"/>
</dbReference>
<evidence type="ECO:0000256" key="6">
    <source>
        <dbReference type="ARBA" id="ARBA00023002"/>
    </source>
</evidence>
<dbReference type="PROSITE" id="PS00059">
    <property type="entry name" value="ADH_ZINC"/>
    <property type="match status" value="1"/>
</dbReference>
<organism evidence="10 11">
    <name type="scientific">Sporothrix eucalyptigena</name>
    <dbReference type="NCBI Taxonomy" id="1812306"/>
    <lineage>
        <taxon>Eukaryota</taxon>
        <taxon>Fungi</taxon>
        <taxon>Dikarya</taxon>
        <taxon>Ascomycota</taxon>
        <taxon>Pezizomycotina</taxon>
        <taxon>Sordariomycetes</taxon>
        <taxon>Sordariomycetidae</taxon>
        <taxon>Ophiostomatales</taxon>
        <taxon>Ophiostomataceae</taxon>
        <taxon>Sporothrix</taxon>
    </lineage>
</organism>
<dbReference type="Pfam" id="PF00107">
    <property type="entry name" value="ADH_zinc_N"/>
    <property type="match status" value="1"/>
</dbReference>
<dbReference type="SUPFAM" id="SSF50129">
    <property type="entry name" value="GroES-like"/>
    <property type="match status" value="1"/>
</dbReference>
<dbReference type="SMART" id="SM00829">
    <property type="entry name" value="PKS_ER"/>
    <property type="match status" value="1"/>
</dbReference>